<evidence type="ECO:0000313" key="1">
    <source>
        <dbReference type="EMBL" id="KAJ9645937.1"/>
    </source>
</evidence>
<dbReference type="Proteomes" id="UP001172680">
    <property type="component" value="Unassembled WGS sequence"/>
</dbReference>
<evidence type="ECO:0000313" key="2">
    <source>
        <dbReference type="Proteomes" id="UP001172680"/>
    </source>
</evidence>
<protein>
    <submittedName>
        <fullName evidence="1">Uncharacterized protein</fullName>
    </submittedName>
</protein>
<organism evidence="1 2">
    <name type="scientific">Coniosporium tulheliwenetii</name>
    <dbReference type="NCBI Taxonomy" id="3383036"/>
    <lineage>
        <taxon>Eukaryota</taxon>
        <taxon>Fungi</taxon>
        <taxon>Dikarya</taxon>
        <taxon>Ascomycota</taxon>
        <taxon>Pezizomycotina</taxon>
        <taxon>Dothideomycetes</taxon>
        <taxon>Dothideomycetes incertae sedis</taxon>
        <taxon>Coniosporium</taxon>
    </lineage>
</organism>
<keyword evidence="2" id="KW-1185">Reference proteome</keyword>
<gene>
    <name evidence="1" type="ORF">H2199_002980</name>
</gene>
<sequence length="432" mass="48049">MLELAVESWIWFAFVMAVAIARFVSRTLLLGSPKKLQVDDWVMIFALITYTTMIVSINIVADYNSNLLPPDFDMSTLTNEDIDEREYGSKMILVVEQCQIVTIWAVKACLLIMYYRLTVALKENLTIKVLAGYVAFAFVLMEILYLGVWCRPFSNYWAVPTPNINATPRPITSSPMPSSTSPPTSSSSPWLCRCSSEVACPSAGNLSCAACSGWAYSLYVYHFAPQNIYGILSAVLNKYYSFSQPFGSMWTFWYVREASTALLVGNLPFTWTLLRRVFKLNAFENSSRNNSATGPPSVRYHTPRTARSRKSWQRPPPIDGAEVDTGSGGRKCSSGSTSGGTSTNGSVGDQNRRPSAVAASGRTWRDQNLFGRADAEALEPWDYGEDIEMGMERAHLAPERTRHLEPWESDLCAVSLRSSESGGRVDSLMPLR</sequence>
<accession>A0ACC2ZG17</accession>
<dbReference type="EMBL" id="JAPDRP010000007">
    <property type="protein sequence ID" value="KAJ9645937.1"/>
    <property type="molecule type" value="Genomic_DNA"/>
</dbReference>
<proteinExistence type="predicted"/>
<name>A0ACC2ZG17_9PEZI</name>
<reference evidence="1" key="1">
    <citation type="submission" date="2022-10" db="EMBL/GenBank/DDBJ databases">
        <title>Culturing micro-colonial fungi from biological soil crusts in the Mojave desert and describing Neophaeococcomyces mojavensis, and introducing the new genera and species Taxawa tesnikishii.</title>
        <authorList>
            <person name="Kurbessoian T."/>
            <person name="Stajich J.E."/>
        </authorList>
    </citation>
    <scope>NUCLEOTIDE SEQUENCE</scope>
    <source>
        <strain evidence="1">JES_115</strain>
    </source>
</reference>
<comment type="caution">
    <text evidence="1">The sequence shown here is derived from an EMBL/GenBank/DDBJ whole genome shotgun (WGS) entry which is preliminary data.</text>
</comment>